<dbReference type="GO" id="GO:0003735">
    <property type="term" value="F:structural constituent of ribosome"/>
    <property type="evidence" value="ECO:0007669"/>
    <property type="project" value="InterPro"/>
</dbReference>
<evidence type="ECO:0000313" key="4">
    <source>
        <dbReference type="EMBL" id="CAA7054725.1"/>
    </source>
</evidence>
<evidence type="ECO:0000256" key="1">
    <source>
        <dbReference type="SAM" id="MobiDB-lite"/>
    </source>
</evidence>
<dbReference type="Gene3D" id="3.30.1390.10">
    <property type="match status" value="1"/>
</dbReference>
<feature type="domain" description="Large ribosomal subunit protein bL12 C-terminal" evidence="2">
    <location>
        <begin position="141"/>
        <end position="190"/>
    </location>
</feature>
<reference evidence="4 5" key="1">
    <citation type="submission" date="2020-01" db="EMBL/GenBank/DDBJ databases">
        <authorList>
            <person name="Mishra B."/>
        </authorList>
    </citation>
    <scope>NUCLEOTIDE SEQUENCE [LARGE SCALE GENOMIC DNA]</scope>
</reference>
<evidence type="ECO:0000313" key="3">
    <source>
        <dbReference type="EMBL" id="CAA7016856.1"/>
    </source>
</evidence>
<dbReference type="OrthoDB" id="1088927at2759"/>
<evidence type="ECO:0000313" key="5">
    <source>
        <dbReference type="Proteomes" id="UP000467841"/>
    </source>
</evidence>
<name>A0A6D2KQS0_9BRAS</name>
<sequence length="196" mass="21810">MLAFRNAGVITTRFVQGRRVITSLASFRPGPPYPNSHREPKPRRDWPLDPFGSALPGRPFPQDPFGWPLPRLVVREAIERLKLFSPEEKVRFGHIISELLGLPKPPEPPADGKFAVKLVEYDPDPRKKGRLLREVAWAKATVKVMKDMFEIGLGPSIIALRSVPCVIKEGITKEEANEIIAKINAVGGVAVLEPPE</sequence>
<gene>
    <name evidence="3" type="ORF">MERR_LOCUS4091</name>
    <name evidence="4" type="ORF">MERR_LOCUS41961</name>
</gene>
<proteinExistence type="predicted"/>
<dbReference type="Proteomes" id="UP000467841">
    <property type="component" value="Unassembled WGS sequence"/>
</dbReference>
<dbReference type="InterPro" id="IPR013823">
    <property type="entry name" value="Ribosomal_bL12_C"/>
</dbReference>
<dbReference type="EMBL" id="CACVBM020001585">
    <property type="protein sequence ID" value="CAA7054725.1"/>
    <property type="molecule type" value="Genomic_DNA"/>
</dbReference>
<dbReference type="GO" id="GO:0006412">
    <property type="term" value="P:translation"/>
    <property type="evidence" value="ECO:0007669"/>
    <property type="project" value="InterPro"/>
</dbReference>
<keyword evidence="5" id="KW-1185">Reference proteome</keyword>
<evidence type="ECO:0000259" key="2">
    <source>
        <dbReference type="Pfam" id="PF00542"/>
    </source>
</evidence>
<dbReference type="AlphaFoldDB" id="A0A6D2KQS0"/>
<feature type="compositionally biased region" description="Basic and acidic residues" evidence="1">
    <location>
        <begin position="36"/>
        <end position="46"/>
    </location>
</feature>
<accession>A0A6D2KQS0</accession>
<dbReference type="Pfam" id="PF00542">
    <property type="entry name" value="Ribosomal_L12"/>
    <property type="match status" value="1"/>
</dbReference>
<organism evidence="4 5">
    <name type="scientific">Microthlaspi erraticum</name>
    <dbReference type="NCBI Taxonomy" id="1685480"/>
    <lineage>
        <taxon>Eukaryota</taxon>
        <taxon>Viridiplantae</taxon>
        <taxon>Streptophyta</taxon>
        <taxon>Embryophyta</taxon>
        <taxon>Tracheophyta</taxon>
        <taxon>Spermatophyta</taxon>
        <taxon>Magnoliopsida</taxon>
        <taxon>eudicotyledons</taxon>
        <taxon>Gunneridae</taxon>
        <taxon>Pentapetalae</taxon>
        <taxon>rosids</taxon>
        <taxon>malvids</taxon>
        <taxon>Brassicales</taxon>
        <taxon>Brassicaceae</taxon>
        <taxon>Coluteocarpeae</taxon>
        <taxon>Microthlaspi</taxon>
    </lineage>
</organism>
<dbReference type="SUPFAM" id="SSF54736">
    <property type="entry name" value="ClpS-like"/>
    <property type="match status" value="1"/>
</dbReference>
<dbReference type="EMBL" id="CACVBM020000266">
    <property type="protein sequence ID" value="CAA7016856.1"/>
    <property type="molecule type" value="Genomic_DNA"/>
</dbReference>
<dbReference type="InterPro" id="IPR014719">
    <property type="entry name" value="Ribosomal_bL12_C/ClpS-like"/>
</dbReference>
<feature type="region of interest" description="Disordered" evidence="1">
    <location>
        <begin position="26"/>
        <end position="46"/>
    </location>
</feature>
<protein>
    <recommendedName>
        <fullName evidence="2">Large ribosomal subunit protein bL12 C-terminal domain-containing protein</fullName>
    </recommendedName>
</protein>